<feature type="transmembrane region" description="Helical" evidence="5">
    <location>
        <begin position="191"/>
        <end position="213"/>
    </location>
</feature>
<keyword evidence="4 5" id="KW-0472">Membrane</keyword>
<comment type="subcellular location">
    <subcellularLocation>
        <location evidence="1">Membrane</location>
        <topology evidence="1">Multi-pass membrane protein</topology>
    </subcellularLocation>
</comment>
<evidence type="ECO:0000256" key="5">
    <source>
        <dbReference type="SAM" id="Phobius"/>
    </source>
</evidence>
<dbReference type="GeneTree" id="ENSGT00940000154922"/>
<organism evidence="7 8">
    <name type="scientific">Sander lucioperca</name>
    <name type="common">Pike-perch</name>
    <name type="synonym">Perca lucioperca</name>
    <dbReference type="NCBI Taxonomy" id="283035"/>
    <lineage>
        <taxon>Eukaryota</taxon>
        <taxon>Metazoa</taxon>
        <taxon>Chordata</taxon>
        <taxon>Craniata</taxon>
        <taxon>Vertebrata</taxon>
        <taxon>Euteleostomi</taxon>
        <taxon>Actinopterygii</taxon>
        <taxon>Neopterygii</taxon>
        <taxon>Teleostei</taxon>
        <taxon>Neoteleostei</taxon>
        <taxon>Acanthomorphata</taxon>
        <taxon>Eupercaria</taxon>
        <taxon>Perciformes</taxon>
        <taxon>Percoidei</taxon>
        <taxon>Percidae</taxon>
        <taxon>Luciopercinae</taxon>
        <taxon>Sander</taxon>
    </lineage>
</organism>
<feature type="transmembrane region" description="Helical" evidence="5">
    <location>
        <begin position="251"/>
        <end position="272"/>
    </location>
</feature>
<feature type="transmembrane region" description="Helical" evidence="5">
    <location>
        <begin position="337"/>
        <end position="354"/>
    </location>
</feature>
<evidence type="ECO:0000313" key="8">
    <source>
        <dbReference type="Proteomes" id="UP000694568"/>
    </source>
</evidence>
<dbReference type="AlphaFoldDB" id="A0A8C9ZGF2"/>
<reference evidence="7" key="2">
    <citation type="submission" date="2025-09" db="UniProtKB">
        <authorList>
            <consortium name="Ensembl"/>
        </authorList>
    </citation>
    <scope>IDENTIFICATION</scope>
</reference>
<feature type="transmembrane region" description="Helical" evidence="5">
    <location>
        <begin position="366"/>
        <end position="387"/>
    </location>
</feature>
<dbReference type="InterPro" id="IPR020846">
    <property type="entry name" value="MFS_dom"/>
</dbReference>
<dbReference type="GO" id="GO:0016020">
    <property type="term" value="C:membrane"/>
    <property type="evidence" value="ECO:0007669"/>
    <property type="project" value="UniProtKB-SubCell"/>
</dbReference>
<keyword evidence="8" id="KW-1185">Reference proteome</keyword>
<keyword evidence="3 5" id="KW-1133">Transmembrane helix</keyword>
<dbReference type="PANTHER" id="PTHR24064">
    <property type="entry name" value="SOLUTE CARRIER FAMILY 22 MEMBER"/>
    <property type="match status" value="1"/>
</dbReference>
<evidence type="ECO:0000256" key="4">
    <source>
        <dbReference type="ARBA" id="ARBA00023136"/>
    </source>
</evidence>
<dbReference type="SUPFAM" id="SSF103473">
    <property type="entry name" value="MFS general substrate transporter"/>
    <property type="match status" value="1"/>
</dbReference>
<evidence type="ECO:0000313" key="7">
    <source>
        <dbReference type="Ensembl" id="ENSSLUP00000038783.1"/>
    </source>
</evidence>
<name>A0A8C9ZGF2_SANLU</name>
<dbReference type="InterPro" id="IPR005828">
    <property type="entry name" value="MFS_sugar_transport-like"/>
</dbReference>
<feature type="domain" description="Major facilitator superfamily (MFS) profile" evidence="6">
    <location>
        <begin position="89"/>
        <end position="497"/>
    </location>
</feature>
<proteinExistence type="predicted"/>
<accession>A0A8C9ZGF2</accession>
<dbReference type="Pfam" id="PF00083">
    <property type="entry name" value="Sugar_tr"/>
    <property type="match status" value="1"/>
</dbReference>
<dbReference type="InterPro" id="IPR036259">
    <property type="entry name" value="MFS_trans_sf"/>
</dbReference>
<feature type="transmembrane region" description="Helical" evidence="5">
    <location>
        <begin position="225"/>
        <end position="245"/>
    </location>
</feature>
<feature type="transmembrane region" description="Helical" evidence="5">
    <location>
        <begin position="472"/>
        <end position="492"/>
    </location>
</feature>
<evidence type="ECO:0000256" key="3">
    <source>
        <dbReference type="ARBA" id="ARBA00022989"/>
    </source>
</evidence>
<dbReference type="Gene3D" id="1.20.1250.20">
    <property type="entry name" value="MFS general substrate transporter like domains"/>
    <property type="match status" value="1"/>
</dbReference>
<keyword evidence="2 5" id="KW-0812">Transmembrane</keyword>
<evidence type="ECO:0000259" key="6">
    <source>
        <dbReference type="PROSITE" id="PS50850"/>
    </source>
</evidence>
<feature type="transmembrane region" description="Helical" evidence="5">
    <location>
        <begin position="140"/>
        <end position="160"/>
    </location>
</feature>
<dbReference type="Ensembl" id="ENSSLUT00000040009.1">
    <property type="protein sequence ID" value="ENSSLUP00000038783.1"/>
    <property type="gene ID" value="ENSSLUG00000017297.1"/>
</dbReference>
<feature type="transmembrane region" description="Helical" evidence="5">
    <location>
        <begin position="167"/>
        <end position="185"/>
    </location>
</feature>
<reference evidence="7" key="1">
    <citation type="submission" date="2025-08" db="UniProtKB">
        <authorList>
            <consortium name="Ensembl"/>
        </authorList>
    </citation>
    <scope>IDENTIFICATION</scope>
</reference>
<dbReference type="GO" id="GO:0022857">
    <property type="term" value="F:transmembrane transporter activity"/>
    <property type="evidence" value="ECO:0007669"/>
    <property type="project" value="InterPro"/>
</dbReference>
<protein>
    <submittedName>
        <fullName evidence="7">Solute carrier family 22 member 7b, tandem duplicate 1</fullName>
    </submittedName>
</protein>
<gene>
    <name evidence="7" type="primary">LOC116034239</name>
</gene>
<evidence type="ECO:0000256" key="1">
    <source>
        <dbReference type="ARBA" id="ARBA00004141"/>
    </source>
</evidence>
<sequence length="531" mass="59441">MKFDSILSEINGFGKFQIKLVLIQMLSRITLPCHFLLNNFMAAVPPHYCNIIALDDGDVFGNLTREQKLAVGVPAEQDGTPSSCQMFSKPQYQHLSGSNNSEDAFTVQCQNGWVYDNSTFKSTLATEWDLVCSRKGMNKATATIFFIGVMFGAPLFGFLSDRFGRRPLLLVSYLSSLTFAVLSAFSTSYVMFVILRFFTGMSLAGISIISVVLNVEWFGIEHRTFSGVIISLDWTLGNWILVGIAYNVNQWRLLIVAVTLPLILSIMTWRWLPESARWLLANGKADAAHHYIMQCAKMNNRTKCMATELLASAQIETKDKKYTFVDLFKTPNIRKRSICLGIVWYGVAFTYYGLSLNITGFGLNLYLTQFIFASIEMPMKIGVYFFLEKVGRRSGQTGALLLTGLYKWVIRTVVAVLGKSMSEATFTIIFLFTTELYPTVVRQNGLGYTSFLARLGVSISPLIVLLEDVWHLLPAVTYCAVAVGSGLVALLLPETLKARLPQYIEDIEKPSSEAQWCFELNANSRILTCSH</sequence>
<evidence type="ECO:0000256" key="2">
    <source>
        <dbReference type="ARBA" id="ARBA00022692"/>
    </source>
</evidence>
<dbReference type="Proteomes" id="UP000694568">
    <property type="component" value="Unplaced"/>
</dbReference>
<dbReference type="PROSITE" id="PS50850">
    <property type="entry name" value="MFS"/>
    <property type="match status" value="1"/>
</dbReference>